<name>T2G8A7_MEGG1</name>
<sequence>MSPARLAVSCLLTAILVLIAVSLPCAQPAAIMDTPVSIQGRPHNEDMLRYAFAVVRSLNEDGFQMRELQNGRLFKGQSFYYSTQLSAGVEYYFYAAGDPDLHAIDLRLYDEQWQLVTADTRQGNTATLQYLIEWSGAYHLKVTVMDCNDYGAEWFLVSGYK</sequence>
<proteinExistence type="predicted"/>
<dbReference type="AlphaFoldDB" id="T2G8A7"/>
<dbReference type="Gene3D" id="2.60.120.380">
    <property type="match status" value="1"/>
</dbReference>
<dbReference type="eggNOG" id="ENOG5030CPF">
    <property type="taxonomic scope" value="Bacteria"/>
</dbReference>
<evidence type="ECO:0000313" key="3">
    <source>
        <dbReference type="Proteomes" id="UP000016587"/>
    </source>
</evidence>
<dbReference type="OrthoDB" id="5456328at2"/>
<feature type="chain" id="PRO_5004588137" evidence="1">
    <location>
        <begin position="27"/>
        <end position="161"/>
    </location>
</feature>
<gene>
    <name evidence="2" type="ORF">DGI_0170</name>
</gene>
<feature type="signal peptide" evidence="1">
    <location>
        <begin position="1"/>
        <end position="26"/>
    </location>
</feature>
<dbReference type="Proteomes" id="UP000016587">
    <property type="component" value="Chromosome"/>
</dbReference>
<accession>T2G8A7</accession>
<dbReference type="KEGG" id="dgg:DGI_0170"/>
<reference evidence="2 3" key="1">
    <citation type="journal article" date="2013" name="J. Bacteriol.">
        <title>Roles of HynAB and Ech, the only two hydrogenases found in the model sulfate reducer Desulfovibrio gigas.</title>
        <authorList>
            <person name="Morais-Silva F.O."/>
            <person name="Santos C.I."/>
            <person name="Rodrigues R."/>
            <person name="Pereira I.A."/>
            <person name="Rodrigues-Pousada C."/>
        </authorList>
    </citation>
    <scope>NUCLEOTIDE SEQUENCE [LARGE SCALE GENOMIC DNA]</scope>
    <source>
        <strain evidence="3">ATCC 19364 / DSM 1382 / NCIMB 9332 / VKM B-1759</strain>
    </source>
</reference>
<dbReference type="STRING" id="1121448.DGI_0170"/>
<organism evidence="2 3">
    <name type="scientific">Megalodesulfovibrio gigas (strain ATCC 19364 / DSM 1382 / NCIMB 9332 / VKM B-1759)</name>
    <name type="common">Desulfovibrio gigas</name>
    <dbReference type="NCBI Taxonomy" id="1121448"/>
    <lineage>
        <taxon>Bacteria</taxon>
        <taxon>Pseudomonadati</taxon>
        <taxon>Thermodesulfobacteriota</taxon>
        <taxon>Desulfovibrionia</taxon>
        <taxon>Desulfovibrionales</taxon>
        <taxon>Desulfovibrionaceae</taxon>
        <taxon>Megalodesulfovibrio</taxon>
    </lineage>
</organism>
<reference evidence="3" key="2">
    <citation type="submission" date="2013-07" db="EMBL/GenBank/DDBJ databases">
        <authorList>
            <person name="Morais-Silva F.O."/>
            <person name="Rezende A.M."/>
            <person name="Pimentel C."/>
            <person name="Resende D.M."/>
            <person name="Santos C.I."/>
            <person name="Clemente C."/>
            <person name="de Oliveira L.M."/>
            <person name="da Silva S.M."/>
            <person name="Costa D.A."/>
            <person name="Varela-Raposo A."/>
            <person name="Horacio E.C.A."/>
            <person name="Matos M."/>
            <person name="Flores O."/>
            <person name="Ruiz J.C."/>
            <person name="Rodrigues-Pousada C."/>
        </authorList>
    </citation>
    <scope>NUCLEOTIDE SEQUENCE [LARGE SCALE GENOMIC DNA]</scope>
    <source>
        <strain evidence="3">ATCC 19364 / DSM 1382 / NCIMB 9332 / VKM B-1759</strain>
    </source>
</reference>
<dbReference type="PATRIC" id="fig|1121448.10.peg.173"/>
<keyword evidence="3" id="KW-1185">Reference proteome</keyword>
<keyword evidence="1" id="KW-0732">Signal</keyword>
<evidence type="ECO:0000256" key="1">
    <source>
        <dbReference type="SAM" id="SignalP"/>
    </source>
</evidence>
<dbReference type="RefSeq" id="WP_021758697.1">
    <property type="nucleotide sequence ID" value="NC_022444.1"/>
</dbReference>
<dbReference type="HOGENOM" id="CLU_1641037_0_0_7"/>
<protein>
    <submittedName>
        <fullName evidence="2">Uncharacterized protein</fullName>
    </submittedName>
</protein>
<evidence type="ECO:0000313" key="2">
    <source>
        <dbReference type="EMBL" id="AGW12107.1"/>
    </source>
</evidence>
<dbReference type="EMBL" id="CP006585">
    <property type="protein sequence ID" value="AGW12107.1"/>
    <property type="molecule type" value="Genomic_DNA"/>
</dbReference>